<dbReference type="InterPro" id="IPR034205">
    <property type="entry name" value="N2OR_C"/>
</dbReference>
<dbReference type="InterPro" id="IPR041114">
    <property type="entry name" value="Nos_propeller"/>
</dbReference>
<evidence type="ECO:0000256" key="2">
    <source>
        <dbReference type="ARBA" id="ARBA00022723"/>
    </source>
</evidence>
<dbReference type="HOGENOM" id="CLU_016420_0_0_10"/>
<dbReference type="PATRIC" id="fig|761659.10.peg.442"/>
<dbReference type="Gene3D" id="2.130.10.10">
    <property type="entry name" value="YVTN repeat-like/Quinoprotein amine dehydrogenase"/>
    <property type="match status" value="1"/>
</dbReference>
<dbReference type="EC" id="1.7.99.6" evidence="6"/>
<accession>D5H5K0</accession>
<keyword evidence="2" id="KW-0479">Metal-binding</keyword>
<feature type="domain" description="Cytochrome oxidase subunit II copper A binding" evidence="5">
    <location>
        <begin position="597"/>
        <end position="694"/>
    </location>
</feature>
<dbReference type="InterPro" id="IPR028096">
    <property type="entry name" value="EfeO_Cupredoxin"/>
</dbReference>
<dbReference type="CDD" id="cd04223">
    <property type="entry name" value="N2OR_C"/>
    <property type="match status" value="1"/>
</dbReference>
<dbReference type="SUPFAM" id="SSF50974">
    <property type="entry name" value="Nitrous oxide reductase, N-terminal domain"/>
    <property type="match status" value="1"/>
</dbReference>
<dbReference type="PANTHER" id="PTHR42838">
    <property type="entry name" value="CYTOCHROME C OXIDASE SUBUNIT II"/>
    <property type="match status" value="1"/>
</dbReference>
<evidence type="ECO:0000256" key="4">
    <source>
        <dbReference type="ARBA" id="ARBA00023008"/>
    </source>
</evidence>
<reference evidence="7" key="2">
    <citation type="submission" date="2010-04" db="EMBL/GenBank/DDBJ databases">
        <title>Genome sequence of Salinibacter ruber M8.</title>
        <authorList>
            <consortium name="Genoscope"/>
        </authorList>
    </citation>
    <scope>NUCLEOTIDE SEQUENCE [LARGE SCALE GENOMIC DNA]</scope>
    <source>
        <strain evidence="7">M8</strain>
    </source>
</reference>
<sequence>MPDDLPIPPVHPRYLVVPLRTADVGTICGAADRPLPLGTGRRGRAGRHVPWKARFSFWGKKLFRIFLSKIRPPILMRSLTYLFLLVLPLGLLGCGGSSASGDGGDGGAPASYVPPGEKDDYYLFYSGGHSGQVFVAGLPSLREIQEIPVFTPSPGHGYGFSKKSKKMMGEYRWGDVHHPGLSKTDGTYDGRWLFVNDNANNRVARISLRDLKTKQILGPIPNSMGNHGSSFVTPNTEYLLVATRFSVPLPKGTHAPVETYEENFNGIVSGVDIDPETGEMEVGWQVKTPPFNWDLGSTGKGPSDGWAFWTSYNTEMAHDSLEINASQRDRDYAAFVNWERAEEVVENNEGLNRRNGVPLIDPAEHEGVMYFVPVSKSPHGIDASPSGRWIAASGKLQPTTTVFDFKQFKTAIENEDFQGEFRGVPVVNYDAVVEGEVPVGQGPLHTQFDGEGNAYTSLFIESSVTKWKLPPWDKETKEDMSKAVTDKISVHYNIGHLVIPGSDTKEPYGNWLVAMNKLQKGRGLNVGPEKPETSQLIDISGEEMEMIEEDYTRPEPHFAQAVPADVINPIEVYKKENNDHPDARWDPENTGVERTGPDEVTVHMIAKRSQYYPDKVEVQQGDKVTFHLTNIEQVSDMIHGFGIAQYNMNGVVPPGDTQTFTITADEAGVYPFYCTNFCSALHQEMQGYLEVKPR</sequence>
<comment type="subcellular location">
    <subcellularLocation>
        <location evidence="1">Periplasm</location>
    </subcellularLocation>
</comment>
<organism evidence="6 7">
    <name type="scientific">Salinibacter ruber (strain M8)</name>
    <dbReference type="NCBI Taxonomy" id="761659"/>
    <lineage>
        <taxon>Bacteria</taxon>
        <taxon>Pseudomonadati</taxon>
        <taxon>Rhodothermota</taxon>
        <taxon>Rhodothermia</taxon>
        <taxon>Rhodothermales</taxon>
        <taxon>Salinibacteraceae</taxon>
        <taxon>Salinibacter</taxon>
    </lineage>
</organism>
<dbReference type="AlphaFoldDB" id="D5H5K0"/>
<dbReference type="Pfam" id="PF18764">
    <property type="entry name" value="nos_propeller"/>
    <property type="match status" value="1"/>
</dbReference>
<dbReference type="GO" id="GO:0004129">
    <property type="term" value="F:cytochrome-c oxidase activity"/>
    <property type="evidence" value="ECO:0007669"/>
    <property type="project" value="InterPro"/>
</dbReference>
<dbReference type="GO" id="GO:0005507">
    <property type="term" value="F:copper ion binding"/>
    <property type="evidence" value="ECO:0007669"/>
    <property type="project" value="InterPro"/>
</dbReference>
<dbReference type="InterPro" id="IPR051403">
    <property type="entry name" value="NosZ/Cyto_c_oxidase_sub2"/>
</dbReference>
<dbReference type="InterPro" id="IPR026468">
    <property type="entry name" value="Nitrous_oxide_Rdtase_Sec-dep"/>
</dbReference>
<dbReference type="SUPFAM" id="SSF49503">
    <property type="entry name" value="Cupredoxins"/>
    <property type="match status" value="1"/>
</dbReference>
<name>D5H5K0_SALRM</name>
<dbReference type="InterPro" id="IPR011045">
    <property type="entry name" value="N2O_reductase_N"/>
</dbReference>
<proteinExistence type="predicted"/>
<evidence type="ECO:0000313" key="7">
    <source>
        <dbReference type="Proteomes" id="UP000000933"/>
    </source>
</evidence>
<dbReference type="GO" id="GO:0016491">
    <property type="term" value="F:oxidoreductase activity"/>
    <property type="evidence" value="ECO:0007669"/>
    <property type="project" value="UniProtKB-KW"/>
</dbReference>
<evidence type="ECO:0000313" key="6">
    <source>
        <dbReference type="EMBL" id="CBH23305.1"/>
    </source>
</evidence>
<keyword evidence="6" id="KW-0560">Oxidoreductase</keyword>
<dbReference type="GO" id="GO:0042597">
    <property type="term" value="C:periplasmic space"/>
    <property type="evidence" value="ECO:0007669"/>
    <property type="project" value="UniProtKB-SubCell"/>
</dbReference>
<keyword evidence="3" id="KW-0574">Periplasm</keyword>
<dbReference type="InterPro" id="IPR002429">
    <property type="entry name" value="CcO_II-like_C"/>
</dbReference>
<gene>
    <name evidence="6" type="primary">nosZ</name>
    <name evidence="6" type="ordered locus">SRM_00384</name>
</gene>
<reference evidence="6 7" key="1">
    <citation type="journal article" date="2010" name="ISME J.">
        <title>Fine-scale evolution: genomic, phenotypic and ecological differentiation in two coexisting Salinibacter ruber strains.</title>
        <authorList>
            <person name="Pena A."/>
            <person name="Teeling H."/>
            <person name="Huerta-Cepas J."/>
            <person name="Santos F."/>
            <person name="Yarza P."/>
            <person name="Brito-Echeverria J."/>
            <person name="Lucio M."/>
            <person name="Schmitt-Kopplin P."/>
            <person name="Meseguer I."/>
            <person name="Schenowitz C."/>
            <person name="Dossat C."/>
            <person name="Barbe V."/>
            <person name="Dopazo J."/>
            <person name="Rossello-Mora R."/>
            <person name="Schuler M."/>
            <person name="Glockner F.O."/>
            <person name="Amann R."/>
            <person name="Gabaldon T."/>
            <person name="Anton J."/>
        </authorList>
    </citation>
    <scope>NUCLEOTIDE SEQUENCE [LARGE SCALE GENOMIC DNA]</scope>
    <source>
        <strain evidence="6 7">M8</strain>
    </source>
</reference>
<dbReference type="InterPro" id="IPR008972">
    <property type="entry name" value="Cupredoxin"/>
</dbReference>
<dbReference type="Pfam" id="PF13473">
    <property type="entry name" value="Cupredoxin_1"/>
    <property type="match status" value="1"/>
</dbReference>
<keyword evidence="4" id="KW-0186">Copper</keyword>
<dbReference type="EMBL" id="FP565814">
    <property type="protein sequence ID" value="CBH23305.1"/>
    <property type="molecule type" value="Genomic_DNA"/>
</dbReference>
<dbReference type="GO" id="GO:0016020">
    <property type="term" value="C:membrane"/>
    <property type="evidence" value="ECO:0007669"/>
    <property type="project" value="InterPro"/>
</dbReference>
<protein>
    <submittedName>
        <fullName evidence="6">Nitrous-oxide reductase [Precursor]</fullName>
        <ecNumber evidence="6">1.7.99.6</ecNumber>
    </submittedName>
</protein>
<evidence type="ECO:0000256" key="1">
    <source>
        <dbReference type="ARBA" id="ARBA00004418"/>
    </source>
</evidence>
<dbReference type="NCBIfam" id="TIGR04246">
    <property type="entry name" value="nitrous_NosZ_Gp"/>
    <property type="match status" value="1"/>
</dbReference>
<dbReference type="Gene3D" id="2.60.40.420">
    <property type="entry name" value="Cupredoxins - blue copper proteins"/>
    <property type="match status" value="1"/>
</dbReference>
<dbReference type="PROSITE" id="PS50857">
    <property type="entry name" value="COX2_CUA"/>
    <property type="match status" value="1"/>
</dbReference>
<dbReference type="KEGG" id="srm:SRM_00384"/>
<dbReference type="PANTHER" id="PTHR42838:SF2">
    <property type="entry name" value="NITROUS-OXIDE REDUCTASE"/>
    <property type="match status" value="1"/>
</dbReference>
<dbReference type="Proteomes" id="UP000000933">
    <property type="component" value="Chromosome"/>
</dbReference>
<evidence type="ECO:0000256" key="3">
    <source>
        <dbReference type="ARBA" id="ARBA00022764"/>
    </source>
</evidence>
<evidence type="ECO:0000259" key="5">
    <source>
        <dbReference type="PROSITE" id="PS50857"/>
    </source>
</evidence>
<dbReference type="InterPro" id="IPR015943">
    <property type="entry name" value="WD40/YVTN_repeat-like_dom_sf"/>
</dbReference>